<evidence type="ECO:0000256" key="2">
    <source>
        <dbReference type="ARBA" id="ARBA00022679"/>
    </source>
</evidence>
<dbReference type="InterPro" id="IPR014388">
    <property type="entry name" value="3-oxoacid_CoA-transferase"/>
</dbReference>
<dbReference type="EMBL" id="BLYL01000015">
    <property type="protein sequence ID" value="GFO95190.1"/>
    <property type="molecule type" value="Genomic_DNA"/>
</dbReference>
<comment type="caution">
    <text evidence="5">The sequence shown here is derived from an EMBL/GenBank/DDBJ whole genome shotgun (WGS) entry which is preliminary data.</text>
</comment>
<dbReference type="GO" id="GO:0046952">
    <property type="term" value="P:ketone body catabolic process"/>
    <property type="evidence" value="ECO:0007669"/>
    <property type="project" value="InterPro"/>
</dbReference>
<dbReference type="AlphaFoldDB" id="A0AAI9K3T8"/>
<dbReference type="SMART" id="SM00882">
    <property type="entry name" value="CoA_trans"/>
    <property type="match status" value="2"/>
</dbReference>
<evidence type="ECO:0000256" key="4">
    <source>
        <dbReference type="PIRSR" id="PIRSR000858-1"/>
    </source>
</evidence>
<evidence type="ECO:0000256" key="3">
    <source>
        <dbReference type="PIRNR" id="PIRNR000858"/>
    </source>
</evidence>
<proteinExistence type="inferred from homology"/>
<dbReference type="PANTHER" id="PTHR43293:SF1">
    <property type="entry name" value="ACETATE COA-TRANSFERASE YDIF"/>
    <property type="match status" value="1"/>
</dbReference>
<feature type="active site" description="5-glutamyl coenzyme A thioester intermediate" evidence="4">
    <location>
        <position position="331"/>
    </location>
</feature>
<evidence type="ECO:0000313" key="5">
    <source>
        <dbReference type="EMBL" id="GFO95190.1"/>
    </source>
</evidence>
<protein>
    <submittedName>
        <fullName evidence="5">Propionate CoA-transferase</fullName>
    </submittedName>
</protein>
<dbReference type="Proteomes" id="UP000660047">
    <property type="component" value="Unassembled WGS sequence"/>
</dbReference>
<dbReference type="InterPro" id="IPR037171">
    <property type="entry name" value="NagB/RpiA_transferase-like"/>
</dbReference>
<sequence>MYQIMTADEAMDLINDGDVIALNSFLGIDIPIELHEALYKRYQRTGSPKHLTAISSAGFGAWDENKAAEGYIRDGAVDKIICGHFGAMYSTKKLVLEDRFEAYNLPLGCISHAIRAQAGGLPGALSKVGLDIFVDPRLEGPGINNISKDDSLVKYVELDGEEFLYYKLPLINVAIIKGTAADRKGNISFEDLFTAGDALSICQAVKANGGKVIVQVDRLVARPSRPHNTIIPGCLVDAIVEIPPEPRHASYESLTGSFEIPYSQWQDWAEMLSGRTKTKNVVNTSAEIIGRRAALELKPDDIVNIGVGIPETVSKYARENGILDKITLTVESGGVGGFPASGKVFGAVIGADSIYDMANQFDLYNNGGLDICFMGGIEVDRFGNVNAHKGPGAFAGVGGFANITAKTATVVFCLTFDTKGLAVEDNDGIVTIKNEGSIPKFVNDVRSISFSGKRALANRQRVIYVTERCVFELTEKGLKLIEVYPGIDLEHDILSKLPFKVEVDERLR</sequence>
<dbReference type="Pfam" id="PF01144">
    <property type="entry name" value="CoA_trans"/>
    <property type="match status" value="2"/>
</dbReference>
<dbReference type="PANTHER" id="PTHR43293">
    <property type="entry name" value="ACETATE COA-TRANSFERASE YDIF"/>
    <property type="match status" value="1"/>
</dbReference>
<reference evidence="5" key="1">
    <citation type="submission" date="2020-06" db="EMBL/GenBank/DDBJ databases">
        <title>Characterization of fructooligosaccharide metabolism and fructooligosaccharide-degrading enzymes in human commensal butyrate producers.</title>
        <authorList>
            <person name="Tanno H."/>
            <person name="Fujii T."/>
            <person name="Hirano K."/>
            <person name="Maeno S."/>
            <person name="Tonozuka T."/>
            <person name="Sakamoto M."/>
            <person name="Ohkuma M."/>
            <person name="Tochio T."/>
            <person name="Endo A."/>
        </authorList>
    </citation>
    <scope>NUCLEOTIDE SEQUENCE</scope>
    <source>
        <strain evidence="5">JCM 31265</strain>
    </source>
</reference>
<dbReference type="InterPro" id="IPR004165">
    <property type="entry name" value="CoA_trans_fam_I"/>
</dbReference>
<name>A0AAI9K3T8_9FIRM</name>
<evidence type="ECO:0000313" key="6">
    <source>
        <dbReference type="Proteomes" id="UP000660047"/>
    </source>
</evidence>
<evidence type="ECO:0000256" key="1">
    <source>
        <dbReference type="ARBA" id="ARBA00007154"/>
    </source>
</evidence>
<organism evidence="5 6">
    <name type="scientific">Coprococcus eutactus</name>
    <dbReference type="NCBI Taxonomy" id="33043"/>
    <lineage>
        <taxon>Bacteria</taxon>
        <taxon>Bacillati</taxon>
        <taxon>Bacillota</taxon>
        <taxon>Clostridia</taxon>
        <taxon>Lachnospirales</taxon>
        <taxon>Lachnospiraceae</taxon>
        <taxon>Coprococcus</taxon>
    </lineage>
</organism>
<comment type="similarity">
    <text evidence="1 3">Belongs to the 3-oxoacid CoA-transferase family.</text>
</comment>
<accession>A0AAI9K3T8</accession>
<dbReference type="SUPFAM" id="SSF100950">
    <property type="entry name" value="NagB/RpiA/CoA transferase-like"/>
    <property type="match status" value="2"/>
</dbReference>
<dbReference type="PIRSF" id="PIRSF000858">
    <property type="entry name" value="SCOT-t"/>
    <property type="match status" value="1"/>
</dbReference>
<gene>
    <name evidence="5" type="ORF">COEU31_22360</name>
</gene>
<dbReference type="GO" id="GO:0008410">
    <property type="term" value="F:CoA-transferase activity"/>
    <property type="evidence" value="ECO:0007669"/>
    <property type="project" value="InterPro"/>
</dbReference>
<dbReference type="RefSeq" id="WP_055223583.1">
    <property type="nucleotide sequence ID" value="NZ_BLYL01000015.1"/>
</dbReference>
<dbReference type="Gene3D" id="3.40.1080.10">
    <property type="entry name" value="Glutaconate Coenzyme A-transferase"/>
    <property type="match status" value="2"/>
</dbReference>
<keyword evidence="2 3" id="KW-0808">Transferase</keyword>